<reference evidence="2" key="1">
    <citation type="submission" date="2021-08" db="EMBL/GenBank/DDBJ databases">
        <title>WGS assembly of Ceratopteris richardii.</title>
        <authorList>
            <person name="Marchant D.B."/>
            <person name="Chen G."/>
            <person name="Jenkins J."/>
            <person name="Shu S."/>
            <person name="Leebens-Mack J."/>
            <person name="Grimwood J."/>
            <person name="Schmutz J."/>
            <person name="Soltis P."/>
            <person name="Soltis D."/>
            <person name="Chen Z.-H."/>
        </authorList>
    </citation>
    <scope>NUCLEOTIDE SEQUENCE</scope>
    <source>
        <strain evidence="2">Whitten #5841</strain>
        <tissue evidence="2">Leaf</tissue>
    </source>
</reference>
<gene>
    <name evidence="2" type="ORF">KP509_30G047600</name>
</gene>
<feature type="compositionally biased region" description="Basic and acidic residues" evidence="1">
    <location>
        <begin position="85"/>
        <end position="100"/>
    </location>
</feature>
<protein>
    <submittedName>
        <fullName evidence="2">Uncharacterized protein</fullName>
    </submittedName>
</protein>
<dbReference type="AlphaFoldDB" id="A0A8T2R493"/>
<evidence type="ECO:0000256" key="1">
    <source>
        <dbReference type="SAM" id="MobiDB-lite"/>
    </source>
</evidence>
<keyword evidence="3" id="KW-1185">Reference proteome</keyword>
<sequence length="107" mass="12466">MRFILHRTHQSEPVVSVGQKCRAEQAHHHTLIDLEMGSKCKCQQCWNLEGGLEDGTRESRGAITKNRERRRSGQELLYRPPSQADKNDWLRKGQRHERAIARRVGPR</sequence>
<organism evidence="2 3">
    <name type="scientific">Ceratopteris richardii</name>
    <name type="common">Triangle waterfern</name>
    <dbReference type="NCBI Taxonomy" id="49495"/>
    <lineage>
        <taxon>Eukaryota</taxon>
        <taxon>Viridiplantae</taxon>
        <taxon>Streptophyta</taxon>
        <taxon>Embryophyta</taxon>
        <taxon>Tracheophyta</taxon>
        <taxon>Polypodiopsida</taxon>
        <taxon>Polypodiidae</taxon>
        <taxon>Polypodiales</taxon>
        <taxon>Pteridineae</taxon>
        <taxon>Pteridaceae</taxon>
        <taxon>Parkerioideae</taxon>
        <taxon>Ceratopteris</taxon>
    </lineage>
</organism>
<feature type="region of interest" description="Disordered" evidence="1">
    <location>
        <begin position="56"/>
        <end position="107"/>
    </location>
</feature>
<evidence type="ECO:0000313" key="3">
    <source>
        <dbReference type="Proteomes" id="UP000825935"/>
    </source>
</evidence>
<name>A0A8T2R493_CERRI</name>
<comment type="caution">
    <text evidence="2">The sequence shown here is derived from an EMBL/GenBank/DDBJ whole genome shotgun (WGS) entry which is preliminary data.</text>
</comment>
<dbReference type="Proteomes" id="UP000825935">
    <property type="component" value="Chromosome 30"/>
</dbReference>
<accession>A0A8T2R493</accession>
<proteinExistence type="predicted"/>
<evidence type="ECO:0000313" key="2">
    <source>
        <dbReference type="EMBL" id="KAH7290415.1"/>
    </source>
</evidence>
<dbReference type="EMBL" id="CM035435">
    <property type="protein sequence ID" value="KAH7290415.1"/>
    <property type="molecule type" value="Genomic_DNA"/>
</dbReference>